<dbReference type="Pfam" id="PF13505">
    <property type="entry name" value="OMP_b-brl"/>
    <property type="match status" value="1"/>
</dbReference>
<dbReference type="RefSeq" id="WP_182350393.1">
    <property type="nucleotide sequence ID" value="NZ_JAJSPM010000009.1"/>
</dbReference>
<dbReference type="InterPro" id="IPR027385">
    <property type="entry name" value="Beta-barrel_OMP"/>
</dbReference>
<comment type="caution">
    <text evidence="3">The sequence shown here is derived from an EMBL/GenBank/DDBJ whole genome shotgun (WGS) entry which is preliminary data.</text>
</comment>
<dbReference type="Gene3D" id="2.40.160.20">
    <property type="match status" value="1"/>
</dbReference>
<proteinExistence type="predicted"/>
<gene>
    <name evidence="3" type="ORF">LXO92_15365</name>
</gene>
<keyword evidence="1" id="KW-0732">Signal</keyword>
<dbReference type="Proteomes" id="UP001320170">
    <property type="component" value="Unassembled WGS sequence"/>
</dbReference>
<dbReference type="InterPro" id="IPR011250">
    <property type="entry name" value="OMP/PagP_B-barrel"/>
</dbReference>
<dbReference type="EMBL" id="JAJTND010000005">
    <property type="protein sequence ID" value="MCE3533749.1"/>
    <property type="molecule type" value="Genomic_DNA"/>
</dbReference>
<organism evidence="3 4">
    <name type="scientific">Legionella resiliens</name>
    <dbReference type="NCBI Taxonomy" id="2905958"/>
    <lineage>
        <taxon>Bacteria</taxon>
        <taxon>Pseudomonadati</taxon>
        <taxon>Pseudomonadota</taxon>
        <taxon>Gammaproteobacteria</taxon>
        <taxon>Legionellales</taxon>
        <taxon>Legionellaceae</taxon>
        <taxon>Legionella</taxon>
    </lineage>
</organism>
<dbReference type="SUPFAM" id="SSF56925">
    <property type="entry name" value="OMPA-like"/>
    <property type="match status" value="1"/>
</dbReference>
<name>A0ABS8X739_9GAMM</name>
<keyword evidence="4" id="KW-1185">Reference proteome</keyword>
<evidence type="ECO:0000259" key="2">
    <source>
        <dbReference type="Pfam" id="PF13505"/>
    </source>
</evidence>
<feature type="domain" description="Outer membrane protein beta-barrel" evidence="2">
    <location>
        <begin position="64"/>
        <end position="237"/>
    </location>
</feature>
<evidence type="ECO:0000256" key="1">
    <source>
        <dbReference type="ARBA" id="ARBA00022729"/>
    </source>
</evidence>
<accession>A0ABS8X739</accession>
<protein>
    <submittedName>
        <fullName evidence="3">Outer membrane beta-barrel protein</fullName>
    </submittedName>
</protein>
<evidence type="ECO:0000313" key="3">
    <source>
        <dbReference type="EMBL" id="MCE3533749.1"/>
    </source>
</evidence>
<sequence length="259" mass="29037">MRLQLLSLSFLSSFFYSSILLAGESGIQKIYQTNLYPVISILGGYANMHVRNTETYSGDDDNIFRYRNSGHDNDTGVGGIFLGLEYVFTPSFLMQLGVDYAYFGSTRIQGIHSVGIEPSTSTQYQYKYKFQPQQLLAATKLLTTVQNSFHPYLFAGLGVSFNRAYNYDASTRETCDINLTPIFKNNSDQRLSFTLGTGVDADLNQHIRFGLGYRFSDFGTISLGEGNVNFDGYTASVPFSLRAHDTYAHQFIAQLSYLI</sequence>
<reference evidence="3 4" key="1">
    <citation type="journal article" date="2024" name="Pathogens">
        <title>Characterization of a Novel Species of Legionella Isolated from a Healthcare Facility: Legionella resiliens sp. nov.</title>
        <authorList>
            <person name="Cristino S."/>
            <person name="Pascale M.R."/>
            <person name="Marino F."/>
            <person name="Derelitto C."/>
            <person name="Salaris S."/>
            <person name="Orsini M."/>
            <person name="Squarzoni S."/>
            <person name="Grottola A."/>
            <person name="Girolamini L."/>
        </authorList>
    </citation>
    <scope>NUCLEOTIDE SEQUENCE [LARGE SCALE GENOMIC DNA]</scope>
    <source>
        <strain evidence="3 4">8cVS16</strain>
    </source>
</reference>
<evidence type="ECO:0000313" key="4">
    <source>
        <dbReference type="Proteomes" id="UP001320170"/>
    </source>
</evidence>